<keyword evidence="6" id="KW-0732">Signal</keyword>
<name>A0A853JI42_9GAMM</name>
<dbReference type="InterPro" id="IPR010104">
    <property type="entry name" value="TonB_rcpt_bac"/>
</dbReference>
<proteinExistence type="inferred from homology"/>
<evidence type="ECO:0000256" key="2">
    <source>
        <dbReference type="ARBA" id="ARBA00023136"/>
    </source>
</evidence>
<dbReference type="Gene3D" id="2.40.170.20">
    <property type="entry name" value="TonB-dependent receptor, beta-barrel domain"/>
    <property type="match status" value="1"/>
</dbReference>
<accession>A0A853JI42</accession>
<dbReference type="Proteomes" id="UP000578091">
    <property type="component" value="Unassembled WGS sequence"/>
</dbReference>
<dbReference type="InterPro" id="IPR000531">
    <property type="entry name" value="Beta-barrel_TonB"/>
</dbReference>
<evidence type="ECO:0000256" key="1">
    <source>
        <dbReference type="ARBA" id="ARBA00004442"/>
    </source>
</evidence>
<dbReference type="PANTHER" id="PTHR40980">
    <property type="entry name" value="PLUG DOMAIN-CONTAINING PROTEIN"/>
    <property type="match status" value="1"/>
</dbReference>
<feature type="compositionally biased region" description="Polar residues" evidence="5">
    <location>
        <begin position="742"/>
        <end position="752"/>
    </location>
</feature>
<dbReference type="SUPFAM" id="SSF56935">
    <property type="entry name" value="Porins"/>
    <property type="match status" value="1"/>
</dbReference>
<dbReference type="EMBL" id="JACCKA010000092">
    <property type="protein sequence ID" value="NZA28404.1"/>
    <property type="molecule type" value="Genomic_DNA"/>
</dbReference>
<evidence type="ECO:0000259" key="8">
    <source>
        <dbReference type="Pfam" id="PF07715"/>
    </source>
</evidence>
<feature type="domain" description="TonB-dependent receptor plug" evidence="8">
    <location>
        <begin position="73"/>
        <end position="189"/>
    </location>
</feature>
<dbReference type="RefSeq" id="WP_180680166.1">
    <property type="nucleotide sequence ID" value="NZ_JACCKA010000092.1"/>
</dbReference>
<keyword evidence="4" id="KW-0798">TonB box</keyword>
<dbReference type="Pfam" id="PF07715">
    <property type="entry name" value="Plug"/>
    <property type="match status" value="1"/>
</dbReference>
<dbReference type="NCBIfam" id="TIGR01782">
    <property type="entry name" value="TonB-Xanth-Caul"/>
    <property type="match status" value="1"/>
</dbReference>
<comment type="similarity">
    <text evidence="4">Belongs to the TonB-dependent receptor family.</text>
</comment>
<feature type="region of interest" description="Disordered" evidence="5">
    <location>
        <begin position="742"/>
        <end position="761"/>
    </location>
</feature>
<comment type="caution">
    <text evidence="9">The sequence shown here is derived from an EMBL/GenBank/DDBJ whole genome shotgun (WGS) entry which is preliminary data.</text>
</comment>
<dbReference type="InterPro" id="IPR012910">
    <property type="entry name" value="Plug_dom"/>
</dbReference>
<feature type="chain" id="PRO_5032360128" evidence="6">
    <location>
        <begin position="30"/>
        <end position="1058"/>
    </location>
</feature>
<comment type="subcellular location">
    <subcellularLocation>
        <location evidence="1 4">Cell outer membrane</location>
    </subcellularLocation>
</comment>
<dbReference type="Pfam" id="PF00593">
    <property type="entry name" value="TonB_dep_Rec_b-barrel"/>
    <property type="match status" value="1"/>
</dbReference>
<keyword evidence="3" id="KW-0998">Cell outer membrane</keyword>
<evidence type="ECO:0000256" key="6">
    <source>
        <dbReference type="SAM" id="SignalP"/>
    </source>
</evidence>
<gene>
    <name evidence="9" type="ORF">H0E84_18675</name>
</gene>
<protein>
    <submittedName>
        <fullName evidence="9">TonB-dependent receptor</fullName>
    </submittedName>
</protein>
<evidence type="ECO:0000256" key="5">
    <source>
        <dbReference type="SAM" id="MobiDB-lite"/>
    </source>
</evidence>
<evidence type="ECO:0000313" key="10">
    <source>
        <dbReference type="Proteomes" id="UP000578091"/>
    </source>
</evidence>
<dbReference type="InterPro" id="IPR037066">
    <property type="entry name" value="Plug_dom_sf"/>
</dbReference>
<dbReference type="AlphaFoldDB" id="A0A853JI42"/>
<sequence>MNHDKFKRFKSKALFTIVGGVIVINPVYAQDAQDPAQNPQGAQTQTAPDATTLDAVTVIGIRNSLEQSMNVRRDSSGIVDAISAEDIGKFPDTNLAESLQRITGISIERRDGEGAQVTARGFGPQYNMVTLNGRQIPGADAFGAAGQVPIGGIDSGTRAFNFAQLASEAISGIEVYKTGQATVPSGGIGATINILTARPLNYPGGEVVASAGAKAVYDESQPFGTDFTPEVSGIFSYANPDKTWGIGLAASYQKRHGGAVQATENTWNIQEWTGTDASLRPGATLVNAPEIGQLYGLPNDIRYAFADYERERINGQAVLQFAPTDALVFTLDYTRSNNEIKETRGEQTIWLQRSNSFSHLEFDTGEEVATPVYLRDVVGLKDFGYEQQTNHQKYTLDSLGFNAEWQVTDRFRLAFDAHRTESESVPNDPVTGGGATWFSLAGTNNCSDGPYCGGNWAQEMRFNEGLPIAGRTWYPSIDDALADTNGVVNPDFPASQLGSQVLRVNALSQVTEIDQARVDGTFDFDNGRFRFGVDTSKVSMTRQNHIERYNTLGDWGVGNAGNEPGMVELLSPISIVGMFDDFSAPGAAPGAWYGDATALGQWAASSGYAADFSVDPRLAADNHIEEKTNSVYLQVELDGELGGMTTNTRIGVRYEDTDLTSTSAVTVPESIVWTSNNDHRIDRSDEVIPFSEENSYSYLLPNVDFSIDLTDDFKARASFSQTIARAPYGDLYAGPGVNAPTGSTLVNPSTRASGDAKTPTLEPLESDNLDLALEWYFAESSYFSVTYWNKRVDNFIGNTVVRENLYGLTDPGAGPDAQAALAFLQSDACTAQVGAAGNDVDAACSANDTALFTAVAMLRNAGETGGLAAYDGSSGQVLEMEAGYDLIGEADDPLYMFDVNRPINQNKAKLRGWEIGGQYFFGDSGFGVYANYTIVSGDVGFDNGSLNEQFALLGLSDTANLMLMYENFGWTARLAWNWRDEYLILANQNGSNRNPHYVEAYDQIDLSVSYAFNDHLSVGFEAINLTGEDVRWHGRSEKQVIRVLDQSPRYMAALRYRF</sequence>
<evidence type="ECO:0000256" key="4">
    <source>
        <dbReference type="RuleBase" id="RU003357"/>
    </source>
</evidence>
<keyword evidence="2 4" id="KW-0472">Membrane</keyword>
<evidence type="ECO:0000256" key="3">
    <source>
        <dbReference type="ARBA" id="ARBA00023237"/>
    </source>
</evidence>
<dbReference type="InterPro" id="IPR036942">
    <property type="entry name" value="Beta-barrel_TonB_sf"/>
</dbReference>
<dbReference type="Gene3D" id="2.170.130.10">
    <property type="entry name" value="TonB-dependent receptor, plug domain"/>
    <property type="match status" value="1"/>
</dbReference>
<evidence type="ECO:0000313" key="9">
    <source>
        <dbReference type="EMBL" id="NZA28404.1"/>
    </source>
</evidence>
<evidence type="ECO:0000259" key="7">
    <source>
        <dbReference type="Pfam" id="PF00593"/>
    </source>
</evidence>
<feature type="domain" description="TonB-dependent receptor-like beta-barrel" evidence="7">
    <location>
        <begin position="510"/>
        <end position="1025"/>
    </location>
</feature>
<feature type="signal peptide" evidence="6">
    <location>
        <begin position="1"/>
        <end position="29"/>
    </location>
</feature>
<reference evidence="9 10" key="1">
    <citation type="submission" date="2020-07" db="EMBL/GenBank/DDBJ databases">
        <title>Luteimonas sp. SJ-92.</title>
        <authorList>
            <person name="Huang X.-X."/>
            <person name="Xu L."/>
            <person name="Sun J.-Q."/>
        </authorList>
    </citation>
    <scope>NUCLEOTIDE SEQUENCE [LARGE SCALE GENOMIC DNA]</scope>
    <source>
        <strain evidence="9 10">SJ-92</strain>
    </source>
</reference>
<dbReference type="PANTHER" id="PTHR40980:SF3">
    <property type="entry name" value="TONB-DEPENDENT RECEPTOR-LIKE BETA-BARREL DOMAIN-CONTAINING PROTEIN"/>
    <property type="match status" value="1"/>
</dbReference>
<organism evidence="9 10">
    <name type="scientific">Luteimonas salinisoli</name>
    <dbReference type="NCBI Taxonomy" id="2752307"/>
    <lineage>
        <taxon>Bacteria</taxon>
        <taxon>Pseudomonadati</taxon>
        <taxon>Pseudomonadota</taxon>
        <taxon>Gammaproteobacteria</taxon>
        <taxon>Lysobacterales</taxon>
        <taxon>Lysobacteraceae</taxon>
        <taxon>Luteimonas</taxon>
    </lineage>
</organism>
<keyword evidence="9" id="KW-0675">Receptor</keyword>
<keyword evidence="10" id="KW-1185">Reference proteome</keyword>
<dbReference type="GO" id="GO:0009279">
    <property type="term" value="C:cell outer membrane"/>
    <property type="evidence" value="ECO:0007669"/>
    <property type="project" value="UniProtKB-SubCell"/>
</dbReference>